<evidence type="ECO:0000313" key="2">
    <source>
        <dbReference type="Proteomes" id="UP000283128"/>
    </source>
</evidence>
<dbReference type="OrthoDB" id="4214210at2"/>
<dbReference type="EMBL" id="RZYA01000032">
    <property type="protein sequence ID" value="RVU15553.1"/>
    <property type="molecule type" value="Genomic_DNA"/>
</dbReference>
<name>A0A437NZW3_9ACTN</name>
<sequence>MSSHVDVSRIRWDFTASVTVISWFRVVFRGPGWGDVGMASDLAEPSASELAEGMRAALMHARWDPDGDPAVAVDVLGALVEGVCGPVGSVAAGQIVFDSEALGTVYLFCASVNKSLDRNHPARPPAHRGLSPAEHLAFVQPLLPGFHRRQQEVLQLLDQEFPPDN</sequence>
<dbReference type="AlphaFoldDB" id="A0A437NZW3"/>
<gene>
    <name evidence="1" type="ORF">EOT10_38895</name>
</gene>
<organism evidence="1 2">
    <name type="scientific">Streptomyces antnestii</name>
    <dbReference type="NCBI Taxonomy" id="2494256"/>
    <lineage>
        <taxon>Bacteria</taxon>
        <taxon>Bacillati</taxon>
        <taxon>Actinomycetota</taxon>
        <taxon>Actinomycetes</taxon>
        <taxon>Kitasatosporales</taxon>
        <taxon>Streptomycetaceae</taxon>
        <taxon>Streptomyces</taxon>
    </lineage>
</organism>
<protein>
    <submittedName>
        <fullName evidence="1">Uncharacterized protein</fullName>
    </submittedName>
</protein>
<comment type="caution">
    <text evidence="1">The sequence shown here is derived from an EMBL/GenBank/DDBJ whole genome shotgun (WGS) entry which is preliminary data.</text>
</comment>
<dbReference type="RefSeq" id="WP_127833107.1">
    <property type="nucleotide sequence ID" value="NZ_RZYA01000032.1"/>
</dbReference>
<evidence type="ECO:0000313" key="1">
    <source>
        <dbReference type="EMBL" id="RVU15553.1"/>
    </source>
</evidence>
<proteinExistence type="predicted"/>
<keyword evidence="2" id="KW-1185">Reference proteome</keyword>
<accession>A0A437NZW3</accession>
<reference evidence="1 2" key="1">
    <citation type="submission" date="2019-01" db="EMBL/GenBank/DDBJ databases">
        <title>Genome sequences of Streptomyces and Rhizobium isolates collected from root and soil.</title>
        <authorList>
            <person name="Chhettri S."/>
            <person name="Sevigny J.L."/>
            <person name="Sen A."/>
            <person name="Ennis N."/>
            <person name="Tisa L."/>
        </authorList>
    </citation>
    <scope>NUCLEOTIDE SEQUENCE [LARGE SCALE GENOMIC DNA]</scope>
    <source>
        <strain evidence="1 2">San01</strain>
    </source>
</reference>
<dbReference type="Proteomes" id="UP000283128">
    <property type="component" value="Unassembled WGS sequence"/>
</dbReference>